<dbReference type="PIRSF" id="PIRSF000019">
    <property type="entry name" value="Bc1_11K"/>
    <property type="match status" value="1"/>
</dbReference>
<dbReference type="InterPro" id="IPR023184">
    <property type="entry name" value="Ubol_cytC_Rdtase_hinge_dom"/>
</dbReference>
<dbReference type="AlphaFoldDB" id="A0A6A4WBR9"/>
<evidence type="ECO:0000256" key="8">
    <source>
        <dbReference type="ARBA" id="ARBA00023136"/>
    </source>
</evidence>
<keyword evidence="7 9" id="KW-0496">Mitochondrion</keyword>
<dbReference type="Proteomes" id="UP000440578">
    <property type="component" value="Unassembled WGS sequence"/>
</dbReference>
<evidence type="ECO:0000256" key="6">
    <source>
        <dbReference type="ARBA" id="ARBA00022982"/>
    </source>
</evidence>
<name>A0A6A4WBR9_AMPAM</name>
<keyword evidence="6 9" id="KW-0249">Electron transport</keyword>
<evidence type="ECO:0000256" key="9">
    <source>
        <dbReference type="PIRNR" id="PIRNR000019"/>
    </source>
</evidence>
<evidence type="ECO:0000313" key="13">
    <source>
        <dbReference type="EMBL" id="KAF0299361.1"/>
    </source>
</evidence>
<protein>
    <recommendedName>
        <fullName evidence="9">Cytochrome b-c1 complex subunit 6</fullName>
    </recommendedName>
</protein>
<dbReference type="SUPFAM" id="SSF81531">
    <property type="entry name" value="Non-heme 11 kDa protein of cytochrome bc1 complex (Ubiquinol-cytochrome c reductase)"/>
    <property type="match status" value="1"/>
</dbReference>
<dbReference type="GO" id="GO:0006122">
    <property type="term" value="P:mitochondrial electron transport, ubiquinol to cytochrome c"/>
    <property type="evidence" value="ECO:0007669"/>
    <property type="project" value="InterPro"/>
</dbReference>
<dbReference type="Gene3D" id="1.10.287.20">
    <property type="entry name" value="Ubiquinol-cytochrome C reductase hinge domain"/>
    <property type="match status" value="1"/>
</dbReference>
<comment type="caution">
    <text evidence="13">The sequence shown here is derived from an EMBL/GenBank/DDBJ whole genome shotgun (WGS) entry which is preliminary data.</text>
</comment>
<dbReference type="PANTHER" id="PTHR15336">
    <property type="entry name" value="UBIQUINOL-CYTOCHROME C REDUCTASE COMPLEX 7.8 KDA PROTEIN"/>
    <property type="match status" value="1"/>
</dbReference>
<keyword evidence="8 9" id="KW-0472">Membrane</keyword>
<evidence type="ECO:0000256" key="5">
    <source>
        <dbReference type="ARBA" id="ARBA00022792"/>
    </source>
</evidence>
<keyword evidence="10" id="KW-1015">Disulfide bond</keyword>
<evidence type="ECO:0000259" key="12">
    <source>
        <dbReference type="Pfam" id="PF02320"/>
    </source>
</evidence>
<feature type="region of interest" description="Disordered" evidence="11">
    <location>
        <begin position="1"/>
        <end position="34"/>
    </location>
</feature>
<evidence type="ECO:0000256" key="10">
    <source>
        <dbReference type="PIRSR" id="PIRSR000019-1"/>
    </source>
</evidence>
<feature type="disulfide bond" evidence="10">
    <location>
        <begin position="56"/>
        <end position="70"/>
    </location>
</feature>
<sequence length="94" mass="10790">MKRRGTMGLKDDLRNHEDAPEEEEEDEELVDPHQTIREQCRTSGEAPQLRAKFEQCEERVSSRSKTEETCVEELLDYLHAVDHCTGGSVLSCLK</sequence>
<proteinExistence type="inferred from homology"/>
<evidence type="ECO:0000313" key="14">
    <source>
        <dbReference type="Proteomes" id="UP000440578"/>
    </source>
</evidence>
<gene>
    <name evidence="13" type="primary">UQCRH</name>
    <name evidence="13" type="ORF">FJT64_027862</name>
</gene>
<dbReference type="Pfam" id="PF02320">
    <property type="entry name" value="UCR_hinge"/>
    <property type="match status" value="1"/>
</dbReference>
<dbReference type="OrthoDB" id="405848at2759"/>
<dbReference type="GO" id="GO:0005743">
    <property type="term" value="C:mitochondrial inner membrane"/>
    <property type="evidence" value="ECO:0007669"/>
    <property type="project" value="UniProtKB-SubCell"/>
</dbReference>
<keyword evidence="14" id="KW-1185">Reference proteome</keyword>
<keyword evidence="3 9" id="KW-0813">Transport</keyword>
<comment type="function">
    <text evidence="9">Component of the ubiquinol-cytochrome c oxidoreductase, a multisubunit transmembrane complex that is part of the mitochondrial electron transport chain which drives oxidative phosphorylation.</text>
</comment>
<evidence type="ECO:0000256" key="4">
    <source>
        <dbReference type="ARBA" id="ARBA00022660"/>
    </source>
</evidence>
<evidence type="ECO:0000256" key="11">
    <source>
        <dbReference type="SAM" id="MobiDB-lite"/>
    </source>
</evidence>
<evidence type="ECO:0000256" key="3">
    <source>
        <dbReference type="ARBA" id="ARBA00022448"/>
    </source>
</evidence>
<dbReference type="PANTHER" id="PTHR15336:SF0">
    <property type="entry name" value="CYTOCHROME B-C1 COMPLEX SUBUNIT 6, MITOCHONDRIAL"/>
    <property type="match status" value="1"/>
</dbReference>
<evidence type="ECO:0000256" key="2">
    <source>
        <dbReference type="ARBA" id="ARBA00006498"/>
    </source>
</evidence>
<evidence type="ECO:0000256" key="7">
    <source>
        <dbReference type="ARBA" id="ARBA00023128"/>
    </source>
</evidence>
<reference evidence="13 14" key="1">
    <citation type="submission" date="2019-07" db="EMBL/GenBank/DDBJ databases">
        <title>Draft genome assembly of a fouling barnacle, Amphibalanus amphitrite (Darwin, 1854): The first reference genome for Thecostraca.</title>
        <authorList>
            <person name="Kim W."/>
        </authorList>
    </citation>
    <scope>NUCLEOTIDE SEQUENCE [LARGE SCALE GENOMIC DNA]</scope>
    <source>
        <strain evidence="13">SNU_AA5</strain>
        <tissue evidence="13">Soma without cirri and trophi</tissue>
    </source>
</reference>
<comment type="similarity">
    <text evidence="2 9">Belongs to the UQCRH/QCR6 family.</text>
</comment>
<feature type="compositionally biased region" description="Acidic residues" evidence="11">
    <location>
        <begin position="19"/>
        <end position="29"/>
    </location>
</feature>
<dbReference type="InterPro" id="IPR003422">
    <property type="entry name" value="Cyt_b-c1_6"/>
</dbReference>
<organism evidence="13 14">
    <name type="scientific">Amphibalanus amphitrite</name>
    <name type="common">Striped barnacle</name>
    <name type="synonym">Balanus amphitrite</name>
    <dbReference type="NCBI Taxonomy" id="1232801"/>
    <lineage>
        <taxon>Eukaryota</taxon>
        <taxon>Metazoa</taxon>
        <taxon>Ecdysozoa</taxon>
        <taxon>Arthropoda</taxon>
        <taxon>Crustacea</taxon>
        <taxon>Multicrustacea</taxon>
        <taxon>Cirripedia</taxon>
        <taxon>Thoracica</taxon>
        <taxon>Thoracicalcarea</taxon>
        <taxon>Balanomorpha</taxon>
        <taxon>Balanoidea</taxon>
        <taxon>Balanidae</taxon>
        <taxon>Amphibalaninae</taxon>
        <taxon>Amphibalanus</taxon>
    </lineage>
</organism>
<feature type="compositionally biased region" description="Basic and acidic residues" evidence="11">
    <location>
        <begin position="9"/>
        <end position="18"/>
    </location>
</feature>
<accession>A0A6A4WBR9</accession>
<dbReference type="EMBL" id="VIIS01001369">
    <property type="protein sequence ID" value="KAF0299361.1"/>
    <property type="molecule type" value="Genomic_DNA"/>
</dbReference>
<comment type="subcellular location">
    <subcellularLocation>
        <location evidence="1">Mitochondrion inner membrane</location>
        <topology evidence="1">Peripheral membrane protein</topology>
        <orientation evidence="1">Intermembrane side</orientation>
    </subcellularLocation>
</comment>
<feature type="disulfide bond" evidence="10">
    <location>
        <begin position="40"/>
        <end position="84"/>
    </location>
</feature>
<feature type="domain" description="Ubiquinol-cytochrome C reductase hinge" evidence="12">
    <location>
        <begin position="31"/>
        <end position="94"/>
    </location>
</feature>
<keyword evidence="4 9" id="KW-0679">Respiratory chain</keyword>
<evidence type="ECO:0000256" key="1">
    <source>
        <dbReference type="ARBA" id="ARBA00004137"/>
    </source>
</evidence>
<keyword evidence="5 9" id="KW-0999">Mitochondrion inner membrane</keyword>
<dbReference type="InterPro" id="IPR036811">
    <property type="entry name" value="Ubol_cytC_Rdtase_hinge_dom_sf"/>
</dbReference>